<keyword evidence="9" id="KW-0406">Ion transport</keyword>
<proteinExistence type="predicted"/>
<feature type="domain" description="Ion transport" evidence="13">
    <location>
        <begin position="27"/>
        <end position="134"/>
    </location>
</feature>
<dbReference type="InterPro" id="IPR027359">
    <property type="entry name" value="Volt_channel_dom_sf"/>
</dbReference>
<evidence type="ECO:0000256" key="5">
    <source>
        <dbReference type="ARBA" id="ARBA00022692"/>
    </source>
</evidence>
<dbReference type="PANTHER" id="PTHR45628:SF22">
    <property type="entry name" value="VOLTAGE-DEPENDENT T-TYPE CALCIUM CHANNEL SUBUNIT ALPHA"/>
    <property type="match status" value="1"/>
</dbReference>
<dbReference type="OMA" id="RPRIWFI"/>
<evidence type="ECO:0000256" key="8">
    <source>
        <dbReference type="ARBA" id="ARBA00022989"/>
    </source>
</evidence>
<gene>
    <name evidence="14" type="ORF">NEMVEDRAFT_v1g118528</name>
</gene>
<dbReference type="PANTHER" id="PTHR45628">
    <property type="entry name" value="VOLTAGE-DEPENDENT CALCIUM CHANNEL TYPE A SUBUNIT ALPHA-1"/>
    <property type="match status" value="1"/>
</dbReference>
<dbReference type="InterPro" id="IPR005821">
    <property type="entry name" value="Ion_trans_dom"/>
</dbReference>
<keyword evidence="7" id="KW-0851">Voltage-gated channel</keyword>
<feature type="transmembrane region" description="Helical" evidence="12">
    <location>
        <begin position="21"/>
        <end position="42"/>
    </location>
</feature>
<keyword evidence="2" id="KW-0813">Transport</keyword>
<reference evidence="14 15" key="1">
    <citation type="journal article" date="2007" name="Science">
        <title>Sea anemone genome reveals ancestral eumetazoan gene repertoire and genomic organization.</title>
        <authorList>
            <person name="Putnam N.H."/>
            <person name="Srivastava M."/>
            <person name="Hellsten U."/>
            <person name="Dirks B."/>
            <person name="Chapman J."/>
            <person name="Salamov A."/>
            <person name="Terry A."/>
            <person name="Shapiro H."/>
            <person name="Lindquist E."/>
            <person name="Kapitonov V.V."/>
            <person name="Jurka J."/>
            <person name="Genikhovich G."/>
            <person name="Grigoriev I.V."/>
            <person name="Lucas S.M."/>
            <person name="Steele R.E."/>
            <person name="Finnerty J.R."/>
            <person name="Technau U."/>
            <person name="Martindale M.Q."/>
            <person name="Rokhsar D.S."/>
        </authorList>
    </citation>
    <scope>NUCLEOTIDE SEQUENCE [LARGE SCALE GENOMIC DNA]</scope>
    <source>
        <strain evidence="15">CH2 X CH6</strain>
    </source>
</reference>
<dbReference type="InterPro" id="IPR050599">
    <property type="entry name" value="VDCC_alpha-1_subunit"/>
</dbReference>
<evidence type="ECO:0000313" key="15">
    <source>
        <dbReference type="Proteomes" id="UP000001593"/>
    </source>
</evidence>
<evidence type="ECO:0000256" key="2">
    <source>
        <dbReference type="ARBA" id="ARBA00022448"/>
    </source>
</evidence>
<dbReference type="EMBL" id="DS469660">
    <property type="protein sequence ID" value="EDO36845.1"/>
    <property type="molecule type" value="Genomic_DNA"/>
</dbReference>
<evidence type="ECO:0000256" key="3">
    <source>
        <dbReference type="ARBA" id="ARBA00022568"/>
    </source>
</evidence>
<dbReference type="eggNOG" id="KOG2302">
    <property type="taxonomic scope" value="Eukaryota"/>
</dbReference>
<evidence type="ECO:0000313" key="14">
    <source>
        <dbReference type="EMBL" id="EDO36845.1"/>
    </source>
</evidence>
<dbReference type="Proteomes" id="UP000001593">
    <property type="component" value="Unassembled WGS sequence"/>
</dbReference>
<dbReference type="SUPFAM" id="SSF81324">
    <property type="entry name" value="Voltage-gated potassium channels"/>
    <property type="match status" value="1"/>
</dbReference>
<name>A7SHI1_NEMVE</name>
<keyword evidence="11" id="KW-0407">Ion channel</keyword>
<feature type="transmembrane region" description="Helical" evidence="12">
    <location>
        <begin position="62"/>
        <end position="82"/>
    </location>
</feature>
<evidence type="ECO:0000256" key="4">
    <source>
        <dbReference type="ARBA" id="ARBA00022673"/>
    </source>
</evidence>
<evidence type="ECO:0000256" key="10">
    <source>
        <dbReference type="ARBA" id="ARBA00023136"/>
    </source>
</evidence>
<comment type="subcellular location">
    <subcellularLocation>
        <location evidence="1">Membrane</location>
        <topology evidence="1">Multi-pass membrane protein</topology>
    </subcellularLocation>
</comment>
<feature type="non-terminal residue" evidence="14">
    <location>
        <position position="1"/>
    </location>
</feature>
<keyword evidence="3" id="KW-0109">Calcium transport</keyword>
<dbReference type="Gene3D" id="1.20.120.350">
    <property type="entry name" value="Voltage-gated potassium channels. Chain C"/>
    <property type="match status" value="1"/>
</dbReference>
<keyword evidence="8 12" id="KW-1133">Transmembrane helix</keyword>
<sequence length="134" mass="15632">MSTFQPVAFFFLKKESRPRIWFIKFRITIFVILCNCVTLGLYDPFDPECASQRCQILEKVELAIYAYFVCEMLCKWLAMGVFGKQGYLAENWNKLDCFIVAAGTFELCYDQGKYMTAVRAIRVLRPLRAINRVP</sequence>
<dbReference type="InParanoid" id="A7SHI1"/>
<evidence type="ECO:0000256" key="7">
    <source>
        <dbReference type="ARBA" id="ARBA00022882"/>
    </source>
</evidence>
<dbReference type="HOGENOM" id="CLU_173729_0_0_1"/>
<evidence type="ECO:0000256" key="9">
    <source>
        <dbReference type="ARBA" id="ARBA00023065"/>
    </source>
</evidence>
<dbReference type="PhylomeDB" id="A7SHI1"/>
<keyword evidence="5 12" id="KW-0812">Transmembrane</keyword>
<evidence type="ECO:0000256" key="11">
    <source>
        <dbReference type="ARBA" id="ARBA00023303"/>
    </source>
</evidence>
<dbReference type="GO" id="GO:0005245">
    <property type="term" value="F:voltage-gated calcium channel activity"/>
    <property type="evidence" value="ECO:0007669"/>
    <property type="project" value="UniProtKB-ARBA"/>
</dbReference>
<evidence type="ECO:0000256" key="6">
    <source>
        <dbReference type="ARBA" id="ARBA00022837"/>
    </source>
</evidence>
<dbReference type="STRING" id="45351.A7SHI1"/>
<dbReference type="Pfam" id="PF00520">
    <property type="entry name" value="Ion_trans"/>
    <property type="match status" value="1"/>
</dbReference>
<keyword evidence="6" id="KW-0106">Calcium</keyword>
<keyword evidence="4" id="KW-0107">Calcium channel</keyword>
<keyword evidence="15" id="KW-1185">Reference proteome</keyword>
<evidence type="ECO:0000259" key="13">
    <source>
        <dbReference type="Pfam" id="PF00520"/>
    </source>
</evidence>
<evidence type="ECO:0000256" key="1">
    <source>
        <dbReference type="ARBA" id="ARBA00004141"/>
    </source>
</evidence>
<keyword evidence="10 12" id="KW-0472">Membrane</keyword>
<accession>A7SHI1</accession>
<dbReference type="AlphaFoldDB" id="A7SHI1"/>
<dbReference type="GO" id="GO:0034702">
    <property type="term" value="C:monoatomic ion channel complex"/>
    <property type="evidence" value="ECO:0007669"/>
    <property type="project" value="UniProtKB-KW"/>
</dbReference>
<organism evidence="14 15">
    <name type="scientific">Nematostella vectensis</name>
    <name type="common">Starlet sea anemone</name>
    <dbReference type="NCBI Taxonomy" id="45351"/>
    <lineage>
        <taxon>Eukaryota</taxon>
        <taxon>Metazoa</taxon>
        <taxon>Cnidaria</taxon>
        <taxon>Anthozoa</taxon>
        <taxon>Hexacorallia</taxon>
        <taxon>Actiniaria</taxon>
        <taxon>Edwardsiidae</taxon>
        <taxon>Nematostella</taxon>
    </lineage>
</organism>
<protein>
    <recommendedName>
        <fullName evidence="13">Ion transport domain-containing protein</fullName>
    </recommendedName>
</protein>
<evidence type="ECO:0000256" key="12">
    <source>
        <dbReference type="SAM" id="Phobius"/>
    </source>
</evidence>